<keyword evidence="3 7" id="KW-0812">Transmembrane</keyword>
<dbReference type="Proteomes" id="UP000271241">
    <property type="component" value="Unassembled WGS sequence"/>
</dbReference>
<evidence type="ECO:0000256" key="6">
    <source>
        <dbReference type="SAM" id="MobiDB-lite"/>
    </source>
</evidence>
<keyword evidence="2" id="KW-0813">Transport</keyword>
<evidence type="ECO:0000256" key="7">
    <source>
        <dbReference type="SAM" id="Phobius"/>
    </source>
</evidence>
<dbReference type="GO" id="GO:0016887">
    <property type="term" value="F:ATP hydrolysis activity"/>
    <property type="evidence" value="ECO:0007669"/>
    <property type="project" value="InterPro"/>
</dbReference>
<keyword evidence="10" id="KW-1185">Reference proteome</keyword>
<dbReference type="PANTHER" id="PTHR48041">
    <property type="entry name" value="ABC TRANSPORTER G FAMILY MEMBER 28"/>
    <property type="match status" value="1"/>
</dbReference>
<evidence type="ECO:0000259" key="8">
    <source>
        <dbReference type="Pfam" id="PF00005"/>
    </source>
</evidence>
<proteinExistence type="predicted"/>
<comment type="subcellular location">
    <subcellularLocation>
        <location evidence="1">Membrane</location>
        <topology evidence="1">Multi-pass membrane protein</topology>
    </subcellularLocation>
</comment>
<dbReference type="GO" id="GO:0042626">
    <property type="term" value="F:ATPase-coupled transmembrane transporter activity"/>
    <property type="evidence" value="ECO:0007669"/>
    <property type="project" value="TreeGrafter"/>
</dbReference>
<evidence type="ECO:0000256" key="1">
    <source>
        <dbReference type="ARBA" id="ARBA00004141"/>
    </source>
</evidence>
<keyword evidence="5 7" id="KW-0472">Membrane</keyword>
<accession>A0A4P9XII7</accession>
<dbReference type="GO" id="GO:0016020">
    <property type="term" value="C:membrane"/>
    <property type="evidence" value="ECO:0007669"/>
    <property type="project" value="UniProtKB-SubCell"/>
</dbReference>
<dbReference type="InterPro" id="IPR027417">
    <property type="entry name" value="P-loop_NTPase"/>
</dbReference>
<name>A0A4P9XII7_9FUNG</name>
<feature type="region of interest" description="Disordered" evidence="6">
    <location>
        <begin position="1"/>
        <end position="27"/>
    </location>
</feature>
<dbReference type="OrthoDB" id="66620at2759"/>
<sequence>MAASSNDPRSAVASSPIPNPSAQAQTQTIARTPNHAQPTLTLSALSNSTFDLQAIINLFRLKPAANTLHYRSPCEYLSTPQAADGAPISWNCPAAQPLYCCPGYYCASPGHIQICPSGKFCPRGSIEPQSCHFLASCPEGTAGVSKFGIAFLFGALMLIVSLLFSIKRRRDIVRQLKYRHLLQHGYGVHDESANVHLGQAEQRFKIEFKDLGLTLPSGVEIMRGVSGEFCPSRVCAILGPSGAGKTTLASLLTGKAKRTSGQITIN</sequence>
<dbReference type="InterPro" id="IPR050352">
    <property type="entry name" value="ABCG_transporters"/>
</dbReference>
<dbReference type="InterPro" id="IPR003439">
    <property type="entry name" value="ABC_transporter-like_ATP-bd"/>
</dbReference>
<dbReference type="PANTHER" id="PTHR48041:SF91">
    <property type="entry name" value="ABC TRANSPORTER G FAMILY MEMBER 28"/>
    <property type="match status" value="1"/>
</dbReference>
<evidence type="ECO:0000313" key="9">
    <source>
        <dbReference type="EMBL" id="RKP05171.1"/>
    </source>
</evidence>
<evidence type="ECO:0000256" key="3">
    <source>
        <dbReference type="ARBA" id="ARBA00022692"/>
    </source>
</evidence>
<reference evidence="10" key="1">
    <citation type="journal article" date="2018" name="Nat. Microbiol.">
        <title>Leveraging single-cell genomics to expand the fungal tree of life.</title>
        <authorList>
            <person name="Ahrendt S.R."/>
            <person name="Quandt C.A."/>
            <person name="Ciobanu D."/>
            <person name="Clum A."/>
            <person name="Salamov A."/>
            <person name="Andreopoulos B."/>
            <person name="Cheng J.F."/>
            <person name="Woyke T."/>
            <person name="Pelin A."/>
            <person name="Henrissat B."/>
            <person name="Reynolds N.K."/>
            <person name="Benny G.L."/>
            <person name="Smith M.E."/>
            <person name="James T.Y."/>
            <person name="Grigoriev I.V."/>
        </authorList>
    </citation>
    <scope>NUCLEOTIDE SEQUENCE [LARGE SCALE GENOMIC DNA]</scope>
    <source>
        <strain evidence="10">RSA 1356</strain>
    </source>
</reference>
<evidence type="ECO:0000256" key="4">
    <source>
        <dbReference type="ARBA" id="ARBA00022989"/>
    </source>
</evidence>
<dbReference type="EMBL" id="KZ993233">
    <property type="protein sequence ID" value="RKP05171.1"/>
    <property type="molecule type" value="Genomic_DNA"/>
</dbReference>
<evidence type="ECO:0000256" key="5">
    <source>
        <dbReference type="ARBA" id="ARBA00023136"/>
    </source>
</evidence>
<keyword evidence="4 7" id="KW-1133">Transmembrane helix</keyword>
<protein>
    <recommendedName>
        <fullName evidence="8">ABC transporter domain-containing protein</fullName>
    </recommendedName>
</protein>
<evidence type="ECO:0000313" key="10">
    <source>
        <dbReference type="Proteomes" id="UP000271241"/>
    </source>
</evidence>
<dbReference type="STRING" id="78915.A0A4P9XII7"/>
<feature type="transmembrane region" description="Helical" evidence="7">
    <location>
        <begin position="147"/>
        <end position="166"/>
    </location>
</feature>
<dbReference type="GO" id="GO:0005524">
    <property type="term" value="F:ATP binding"/>
    <property type="evidence" value="ECO:0007669"/>
    <property type="project" value="InterPro"/>
</dbReference>
<evidence type="ECO:0000256" key="2">
    <source>
        <dbReference type="ARBA" id="ARBA00022448"/>
    </source>
</evidence>
<dbReference type="Pfam" id="PF00005">
    <property type="entry name" value="ABC_tran"/>
    <property type="match status" value="1"/>
</dbReference>
<gene>
    <name evidence="9" type="ORF">THASP1DRAFT_32988</name>
</gene>
<dbReference type="Gene3D" id="3.40.50.300">
    <property type="entry name" value="P-loop containing nucleotide triphosphate hydrolases"/>
    <property type="match status" value="1"/>
</dbReference>
<feature type="domain" description="ABC transporter" evidence="8">
    <location>
        <begin position="223"/>
        <end position="266"/>
    </location>
</feature>
<dbReference type="AlphaFoldDB" id="A0A4P9XII7"/>
<feature type="non-terminal residue" evidence="9">
    <location>
        <position position="266"/>
    </location>
</feature>
<dbReference type="SUPFAM" id="SSF52540">
    <property type="entry name" value="P-loop containing nucleoside triphosphate hydrolases"/>
    <property type="match status" value="1"/>
</dbReference>
<organism evidence="9 10">
    <name type="scientific">Thamnocephalis sphaerospora</name>
    <dbReference type="NCBI Taxonomy" id="78915"/>
    <lineage>
        <taxon>Eukaryota</taxon>
        <taxon>Fungi</taxon>
        <taxon>Fungi incertae sedis</taxon>
        <taxon>Zoopagomycota</taxon>
        <taxon>Zoopagomycotina</taxon>
        <taxon>Zoopagomycetes</taxon>
        <taxon>Zoopagales</taxon>
        <taxon>Sigmoideomycetaceae</taxon>
        <taxon>Thamnocephalis</taxon>
    </lineage>
</organism>